<dbReference type="eggNOG" id="ENOG502S5CR">
    <property type="taxonomic scope" value="Eukaryota"/>
</dbReference>
<organism evidence="2 3">
    <name type="scientific">Naumovozyma castellii</name>
    <name type="common">Yeast</name>
    <name type="synonym">Saccharomyces castellii</name>
    <dbReference type="NCBI Taxonomy" id="27288"/>
    <lineage>
        <taxon>Eukaryota</taxon>
        <taxon>Fungi</taxon>
        <taxon>Dikarya</taxon>
        <taxon>Ascomycota</taxon>
        <taxon>Saccharomycotina</taxon>
        <taxon>Saccharomycetes</taxon>
        <taxon>Saccharomycetales</taxon>
        <taxon>Saccharomycetaceae</taxon>
        <taxon>Naumovozyma</taxon>
    </lineage>
</organism>
<dbReference type="GO" id="GO:0000022">
    <property type="term" value="P:mitotic spindle elongation"/>
    <property type="evidence" value="ECO:0007669"/>
    <property type="project" value="EnsemblFungi"/>
</dbReference>
<protein>
    <recommendedName>
        <fullName evidence="4">RRM domain-containing protein</fullName>
    </recommendedName>
</protein>
<keyword evidence="3" id="KW-1185">Reference proteome</keyword>
<evidence type="ECO:0008006" key="4">
    <source>
        <dbReference type="Google" id="ProtNLM"/>
    </source>
</evidence>
<evidence type="ECO:0000256" key="1">
    <source>
        <dbReference type="SAM" id="MobiDB-lite"/>
    </source>
</evidence>
<proteinExistence type="predicted"/>
<dbReference type="AlphaFoldDB" id="G0VA63"/>
<evidence type="ECO:0000313" key="3">
    <source>
        <dbReference type="Proteomes" id="UP000001640"/>
    </source>
</evidence>
<dbReference type="OrthoDB" id="4068661at2759"/>
<dbReference type="GO" id="GO:0005634">
    <property type="term" value="C:nucleus"/>
    <property type="evidence" value="ECO:0007669"/>
    <property type="project" value="EnsemblFungi"/>
</dbReference>
<dbReference type="InterPro" id="IPR035979">
    <property type="entry name" value="RBD_domain_sf"/>
</dbReference>
<dbReference type="GO" id="GO:0003676">
    <property type="term" value="F:nucleic acid binding"/>
    <property type="evidence" value="ECO:0007669"/>
    <property type="project" value="InterPro"/>
</dbReference>
<dbReference type="KEGG" id="ncs:NCAS_0B07090"/>
<dbReference type="FunCoup" id="G0VA63">
    <property type="interactions" value="276"/>
</dbReference>
<dbReference type="GeneID" id="96902350"/>
<feature type="compositionally biased region" description="Polar residues" evidence="1">
    <location>
        <begin position="22"/>
        <end position="44"/>
    </location>
</feature>
<name>G0VA63_NAUCA</name>
<reference evidence="2 3" key="1">
    <citation type="journal article" date="2011" name="Proc. Natl. Acad. Sci. U.S.A.">
        <title>Evolutionary erosion of yeast sex chromosomes by mating-type switching accidents.</title>
        <authorList>
            <person name="Gordon J.L."/>
            <person name="Armisen D."/>
            <person name="Proux-Wera E."/>
            <person name="Oheigeartaigh S.S."/>
            <person name="Byrne K.P."/>
            <person name="Wolfe K.H."/>
        </authorList>
    </citation>
    <scope>NUCLEOTIDE SEQUENCE [LARGE SCALE GENOMIC DNA]</scope>
    <source>
        <strain evidence="3">ATCC 76901 / BCRC 22586 / CBS 4309 / NBRC 1992 / NRRL Y-12630</strain>
    </source>
</reference>
<dbReference type="EMBL" id="HE576753">
    <property type="protein sequence ID" value="CCC68793.1"/>
    <property type="molecule type" value="Genomic_DNA"/>
</dbReference>
<evidence type="ECO:0000313" key="2">
    <source>
        <dbReference type="EMBL" id="CCC68793.1"/>
    </source>
</evidence>
<dbReference type="OMA" id="CKIASIK"/>
<reference key="2">
    <citation type="submission" date="2011-08" db="EMBL/GenBank/DDBJ databases">
        <title>Genome sequence of Naumovozyma castellii.</title>
        <authorList>
            <person name="Gordon J.L."/>
            <person name="Armisen D."/>
            <person name="Proux-Wera E."/>
            <person name="OhEigeartaigh S.S."/>
            <person name="Byrne K.P."/>
            <person name="Wolfe K.H."/>
        </authorList>
    </citation>
    <scope>NUCLEOTIDE SEQUENCE</scope>
    <source>
        <strain>Type strain:CBS 4309</strain>
    </source>
</reference>
<feature type="region of interest" description="Disordered" evidence="1">
    <location>
        <begin position="1"/>
        <end position="61"/>
    </location>
</feature>
<dbReference type="HOGENOM" id="CLU_073672_0_0_1"/>
<gene>
    <name evidence="2" type="primary">NCAS0B07090</name>
    <name evidence="2" type="ordered locus">NCAS_0B07090</name>
</gene>
<dbReference type="Proteomes" id="UP000001640">
    <property type="component" value="Chromosome 2"/>
</dbReference>
<dbReference type="InParanoid" id="G0VA63"/>
<accession>G0VA63</accession>
<dbReference type="SUPFAM" id="SSF54928">
    <property type="entry name" value="RNA-binding domain, RBD"/>
    <property type="match status" value="1"/>
</dbReference>
<dbReference type="RefSeq" id="XP_003675164.1">
    <property type="nucleotide sequence ID" value="XM_003675116.1"/>
</dbReference>
<sequence length="262" mass="29288">MARSINQSKRKSRGKSLKDRIVSTQEMGNESGWSDSWGDSQATTNKNNRNRRHENKNEKEGYRVVKGKLVSANDVGALLREAADKVEERKQKKANKILGRNSPVNISRSSRAGVNQNNRRRNRANINKRNSAVVHHFPNDESIIAHPGVIDLNQQPDVERRTNQLIISTNTDASNKLLVLYNLTLGVNAENLKKILQRLANVAISHVKVRDLPSGSAIANVWLAHPTMADLQKVRNLFHGSLVDGRTIQVSISSSETKSFSY</sequence>